<evidence type="ECO:0000313" key="4">
    <source>
        <dbReference type="EMBL" id="MFC4618108.1"/>
    </source>
</evidence>
<dbReference type="Pfam" id="PF13432">
    <property type="entry name" value="TPR_16"/>
    <property type="match status" value="1"/>
</dbReference>
<proteinExistence type="predicted"/>
<dbReference type="RefSeq" id="WP_376845113.1">
    <property type="nucleotide sequence ID" value="NZ_JBHSFW010000001.1"/>
</dbReference>
<dbReference type="PROSITE" id="PS50005">
    <property type="entry name" value="TPR"/>
    <property type="match status" value="4"/>
</dbReference>
<dbReference type="InterPro" id="IPR011990">
    <property type="entry name" value="TPR-like_helical_dom_sf"/>
</dbReference>
<dbReference type="SMART" id="SM00028">
    <property type="entry name" value="TPR"/>
    <property type="match status" value="6"/>
</dbReference>
<dbReference type="PANTHER" id="PTHR44858:SF1">
    <property type="entry name" value="UDP-N-ACETYLGLUCOSAMINE--PEPTIDE N-ACETYLGLUCOSAMINYLTRANSFERASE SPINDLY-RELATED"/>
    <property type="match status" value="1"/>
</dbReference>
<protein>
    <submittedName>
        <fullName evidence="4">Tetratricopeptide repeat protein</fullName>
    </submittedName>
</protein>
<reference evidence="5" key="1">
    <citation type="journal article" date="2019" name="Int. J. Syst. Evol. Microbiol.">
        <title>The Global Catalogue of Microorganisms (GCM) 10K type strain sequencing project: providing services to taxonomists for standard genome sequencing and annotation.</title>
        <authorList>
            <consortium name="The Broad Institute Genomics Platform"/>
            <consortium name="The Broad Institute Genome Sequencing Center for Infectious Disease"/>
            <person name="Wu L."/>
            <person name="Ma J."/>
        </authorList>
    </citation>
    <scope>NUCLEOTIDE SEQUENCE [LARGE SCALE GENOMIC DNA]</scope>
    <source>
        <strain evidence="5">CGMCC 1.16306</strain>
    </source>
</reference>
<name>A0ABV9GMF6_9BACL</name>
<feature type="repeat" description="TPR" evidence="3">
    <location>
        <begin position="2"/>
        <end position="34"/>
    </location>
</feature>
<accession>A0ABV9GMF6</accession>
<dbReference type="Pfam" id="PF07719">
    <property type="entry name" value="TPR_2"/>
    <property type="match status" value="1"/>
</dbReference>
<keyword evidence="5" id="KW-1185">Reference proteome</keyword>
<feature type="repeat" description="TPR" evidence="3">
    <location>
        <begin position="103"/>
        <end position="136"/>
    </location>
</feature>
<keyword evidence="1" id="KW-0677">Repeat</keyword>
<evidence type="ECO:0000256" key="3">
    <source>
        <dbReference type="PROSITE-ProRule" id="PRU00339"/>
    </source>
</evidence>
<feature type="repeat" description="TPR" evidence="3">
    <location>
        <begin position="171"/>
        <end position="204"/>
    </location>
</feature>
<dbReference type="Pfam" id="PF00515">
    <property type="entry name" value="TPR_1"/>
    <property type="match status" value="1"/>
</dbReference>
<dbReference type="InterPro" id="IPR019734">
    <property type="entry name" value="TPR_rpt"/>
</dbReference>
<evidence type="ECO:0000256" key="2">
    <source>
        <dbReference type="ARBA" id="ARBA00022803"/>
    </source>
</evidence>
<dbReference type="PANTHER" id="PTHR44858">
    <property type="entry name" value="TETRATRICOPEPTIDE REPEAT PROTEIN 6"/>
    <property type="match status" value="1"/>
</dbReference>
<sequence>MSRFNDDGLEYMKAKDYEKAANAFNQAIEADPQDPVGFTNFGNLLIAIHESERALAFFDKAITLDENYGAAYYGYGNALYELERYEQAIDRFGQAEKCGITGADLHFMIGMAYTHLDRQMMALVHLQRAVELNEGDISARFQYALCLAKLGQVDLSVQQLNIVLDMDPKHADAYYNLGVALTYREAYQEAEACFKKALEIQKDHLLAANGLKMLKDRELAKS</sequence>
<dbReference type="SUPFAM" id="SSF48452">
    <property type="entry name" value="TPR-like"/>
    <property type="match status" value="1"/>
</dbReference>
<dbReference type="Gene3D" id="1.25.40.10">
    <property type="entry name" value="Tetratricopeptide repeat domain"/>
    <property type="match status" value="2"/>
</dbReference>
<dbReference type="EMBL" id="JBHSFW010000001">
    <property type="protein sequence ID" value="MFC4618108.1"/>
    <property type="molecule type" value="Genomic_DNA"/>
</dbReference>
<comment type="caution">
    <text evidence="4">The sequence shown here is derived from an EMBL/GenBank/DDBJ whole genome shotgun (WGS) entry which is preliminary data.</text>
</comment>
<evidence type="ECO:0000313" key="5">
    <source>
        <dbReference type="Proteomes" id="UP001596022"/>
    </source>
</evidence>
<dbReference type="InterPro" id="IPR050498">
    <property type="entry name" value="Ycf3"/>
</dbReference>
<organism evidence="4 5">
    <name type="scientific">Camelliibacillus cellulosilyticus</name>
    <dbReference type="NCBI Taxonomy" id="2174486"/>
    <lineage>
        <taxon>Bacteria</taxon>
        <taxon>Bacillati</taxon>
        <taxon>Bacillota</taxon>
        <taxon>Bacilli</taxon>
        <taxon>Bacillales</taxon>
        <taxon>Sporolactobacillaceae</taxon>
        <taxon>Camelliibacillus</taxon>
    </lineage>
</organism>
<keyword evidence="2 3" id="KW-0802">TPR repeat</keyword>
<feature type="repeat" description="TPR" evidence="3">
    <location>
        <begin position="35"/>
        <end position="68"/>
    </location>
</feature>
<dbReference type="InterPro" id="IPR013105">
    <property type="entry name" value="TPR_2"/>
</dbReference>
<dbReference type="PROSITE" id="PS50293">
    <property type="entry name" value="TPR_REGION"/>
    <property type="match status" value="1"/>
</dbReference>
<dbReference type="Proteomes" id="UP001596022">
    <property type="component" value="Unassembled WGS sequence"/>
</dbReference>
<evidence type="ECO:0000256" key="1">
    <source>
        <dbReference type="ARBA" id="ARBA00022737"/>
    </source>
</evidence>
<gene>
    <name evidence="4" type="ORF">ACFO4N_05115</name>
</gene>